<keyword evidence="4" id="KW-0281">Fimbrium</keyword>
<evidence type="ECO:0000256" key="4">
    <source>
        <dbReference type="ARBA" id="ARBA00023263"/>
    </source>
</evidence>
<comment type="similarity">
    <text evidence="2">Belongs to the fimbrial protein family.</text>
</comment>
<dbReference type="SUPFAM" id="SSF49401">
    <property type="entry name" value="Bacterial adhesins"/>
    <property type="match status" value="1"/>
</dbReference>
<dbReference type="Gene3D" id="2.60.40.1090">
    <property type="entry name" value="Fimbrial-type adhesion domain"/>
    <property type="match status" value="1"/>
</dbReference>
<dbReference type="GO" id="GO:0043709">
    <property type="term" value="P:cell adhesion involved in single-species biofilm formation"/>
    <property type="evidence" value="ECO:0007669"/>
    <property type="project" value="TreeGrafter"/>
</dbReference>
<dbReference type="GO" id="GO:0009289">
    <property type="term" value="C:pilus"/>
    <property type="evidence" value="ECO:0007669"/>
    <property type="project" value="UniProtKB-SubCell"/>
</dbReference>
<evidence type="ECO:0000256" key="2">
    <source>
        <dbReference type="ARBA" id="ARBA00006671"/>
    </source>
</evidence>
<dbReference type="Proteomes" id="UP000829116">
    <property type="component" value="Chromosome"/>
</dbReference>
<evidence type="ECO:0000256" key="3">
    <source>
        <dbReference type="ARBA" id="ARBA00022729"/>
    </source>
</evidence>
<keyword evidence="3" id="KW-0732">Signal</keyword>
<name>A0A9Q8PZA1_9GAMM</name>
<comment type="subcellular location">
    <subcellularLocation>
        <location evidence="1">Fimbrium</location>
    </subcellularLocation>
</comment>
<accession>A0A9Q8PZA1</accession>
<evidence type="ECO:0000313" key="6">
    <source>
        <dbReference type="Proteomes" id="UP000829116"/>
    </source>
</evidence>
<proteinExistence type="inferred from homology"/>
<evidence type="ECO:0000313" key="5">
    <source>
        <dbReference type="EMBL" id="UNH29565.1"/>
    </source>
</evidence>
<organism evidence="5 6">
    <name type="scientific">Moellerella wisconsensis</name>
    <dbReference type="NCBI Taxonomy" id="158849"/>
    <lineage>
        <taxon>Bacteria</taxon>
        <taxon>Pseudomonadati</taxon>
        <taxon>Pseudomonadota</taxon>
        <taxon>Gammaproteobacteria</taxon>
        <taxon>Enterobacterales</taxon>
        <taxon>Morganellaceae</taxon>
        <taxon>Moellerella</taxon>
    </lineage>
</organism>
<dbReference type="GeneID" id="79717451"/>
<sequence length="179" mass="19326">MWKWRVFSFILSSSILPFAGASYHVIIDGGALHLRGALVAPACTVATGSRSQVVDMGQVRSNQFNGTGSDALPVSFFIRLTDCTTVASRNVGITFWGQSDHVDPHILQITSRMNAAQGVGIALFTAEGEPIHPNTMLPAVHTLHDGDNRLQFIAKYRATKPEVIGGIAEATAWFSLTYP</sequence>
<dbReference type="InterPro" id="IPR036937">
    <property type="entry name" value="Adhesion_dom_fimbrial_sf"/>
</dbReference>
<dbReference type="InterPro" id="IPR008966">
    <property type="entry name" value="Adhesion_dom_sf"/>
</dbReference>
<dbReference type="AlphaFoldDB" id="A0A9Q8PZA1"/>
<dbReference type="PANTHER" id="PTHR33420">
    <property type="entry name" value="FIMBRIAL SUBUNIT ELFA-RELATED"/>
    <property type="match status" value="1"/>
</dbReference>
<protein>
    <submittedName>
        <fullName evidence="5">Fimbrial protein</fullName>
    </submittedName>
</protein>
<dbReference type="InterPro" id="IPR000259">
    <property type="entry name" value="Adhesion_dom_fimbrial"/>
</dbReference>
<reference evidence="5" key="1">
    <citation type="submission" date="2022-03" db="EMBL/GenBank/DDBJ databases">
        <title>ESBL-producing Moellerella wisconsensis and Escherichia marmotae isolated from wild game meat.</title>
        <authorList>
            <person name="Biggel M."/>
        </authorList>
    </citation>
    <scope>NUCLEOTIDE SEQUENCE</scope>
    <source>
        <strain evidence="5">W51</strain>
    </source>
</reference>
<gene>
    <name evidence="5" type="ORF">MNY72_09185</name>
</gene>
<dbReference type="EMBL" id="CP093245">
    <property type="protein sequence ID" value="UNH29565.1"/>
    <property type="molecule type" value="Genomic_DNA"/>
</dbReference>
<dbReference type="PANTHER" id="PTHR33420:SF12">
    <property type="entry name" value="FIMBRIN-LIKE PROTEIN FIMI-RELATED"/>
    <property type="match status" value="1"/>
</dbReference>
<evidence type="ECO:0000256" key="1">
    <source>
        <dbReference type="ARBA" id="ARBA00004561"/>
    </source>
</evidence>
<dbReference type="InterPro" id="IPR050263">
    <property type="entry name" value="Bact_Fimbrial_Adh_Pro"/>
</dbReference>
<dbReference type="RefSeq" id="WP_047255406.1">
    <property type="nucleotide sequence ID" value="NZ_CAWMFK010000053.1"/>
</dbReference>
<dbReference type="Pfam" id="PF00419">
    <property type="entry name" value="Fimbrial"/>
    <property type="match status" value="1"/>
</dbReference>